<organism evidence="4 5">
    <name type="scientific">Sphaerisporangium corydalis</name>
    <dbReference type="NCBI Taxonomy" id="1441875"/>
    <lineage>
        <taxon>Bacteria</taxon>
        <taxon>Bacillati</taxon>
        <taxon>Actinomycetota</taxon>
        <taxon>Actinomycetes</taxon>
        <taxon>Streptosporangiales</taxon>
        <taxon>Streptosporangiaceae</taxon>
        <taxon>Sphaerisporangium</taxon>
    </lineage>
</organism>
<feature type="chain" id="PRO_5045573932" evidence="3">
    <location>
        <begin position="27"/>
        <end position="220"/>
    </location>
</feature>
<evidence type="ECO:0000313" key="4">
    <source>
        <dbReference type="EMBL" id="MFC4589261.1"/>
    </source>
</evidence>
<evidence type="ECO:0000256" key="1">
    <source>
        <dbReference type="SAM" id="MobiDB-lite"/>
    </source>
</evidence>
<keyword evidence="2" id="KW-0812">Transmembrane</keyword>
<dbReference type="EMBL" id="JBHSFN010000015">
    <property type="protein sequence ID" value="MFC4589261.1"/>
    <property type="molecule type" value="Genomic_DNA"/>
</dbReference>
<feature type="region of interest" description="Disordered" evidence="1">
    <location>
        <begin position="29"/>
        <end position="178"/>
    </location>
</feature>
<evidence type="ECO:0000256" key="3">
    <source>
        <dbReference type="SAM" id="SignalP"/>
    </source>
</evidence>
<keyword evidence="2" id="KW-0472">Membrane</keyword>
<dbReference type="RefSeq" id="WP_262846386.1">
    <property type="nucleotide sequence ID" value="NZ_JANZYP010000046.1"/>
</dbReference>
<feature type="compositionally biased region" description="Low complexity" evidence="1">
    <location>
        <begin position="144"/>
        <end position="165"/>
    </location>
</feature>
<gene>
    <name evidence="4" type="ORF">ACFO8L_24435</name>
</gene>
<feature type="compositionally biased region" description="Polar residues" evidence="1">
    <location>
        <begin position="120"/>
        <end position="135"/>
    </location>
</feature>
<evidence type="ECO:0000256" key="2">
    <source>
        <dbReference type="SAM" id="Phobius"/>
    </source>
</evidence>
<keyword evidence="2" id="KW-1133">Transmembrane helix</keyword>
<evidence type="ECO:0000313" key="5">
    <source>
        <dbReference type="Proteomes" id="UP001595891"/>
    </source>
</evidence>
<proteinExistence type="predicted"/>
<feature type="compositionally biased region" description="Basic and acidic residues" evidence="1">
    <location>
        <begin position="33"/>
        <end position="50"/>
    </location>
</feature>
<feature type="signal peptide" evidence="3">
    <location>
        <begin position="1"/>
        <end position="26"/>
    </location>
</feature>
<comment type="caution">
    <text evidence="4">The sequence shown here is derived from an EMBL/GenBank/DDBJ whole genome shotgun (WGS) entry which is preliminary data.</text>
</comment>
<sequence length="220" mass="22347">MYGRLIPILLGIGVVLALCIPTAAFARGGDGADGGRRAADDTASGKDPARLPDGQVAVRVYPSTGPIPQPPKSGDTATSFTIVPKSDESGSSLEFSDPREFITSGEYSRSIEYGEAPESGGSTRSGDLTGSTGSGEVTGRTRPGDLTGKTGPGDLTGKTGPTGDKPGYRGPSKSELPFTGTDSRVLGLAVAGGICAILLGVLLLQISAGRRSRRDRPTPG</sequence>
<name>A0ABV9EL56_9ACTN</name>
<protein>
    <submittedName>
        <fullName evidence="4">Uncharacterized protein</fullName>
    </submittedName>
</protein>
<feature type="transmembrane region" description="Helical" evidence="2">
    <location>
        <begin position="185"/>
        <end position="206"/>
    </location>
</feature>
<dbReference type="Proteomes" id="UP001595891">
    <property type="component" value="Unassembled WGS sequence"/>
</dbReference>
<keyword evidence="5" id="KW-1185">Reference proteome</keyword>
<accession>A0ABV9EL56</accession>
<keyword evidence="3" id="KW-0732">Signal</keyword>
<reference evidence="5" key="1">
    <citation type="journal article" date="2019" name="Int. J. Syst. Evol. Microbiol.">
        <title>The Global Catalogue of Microorganisms (GCM) 10K type strain sequencing project: providing services to taxonomists for standard genome sequencing and annotation.</title>
        <authorList>
            <consortium name="The Broad Institute Genomics Platform"/>
            <consortium name="The Broad Institute Genome Sequencing Center for Infectious Disease"/>
            <person name="Wu L."/>
            <person name="Ma J."/>
        </authorList>
    </citation>
    <scope>NUCLEOTIDE SEQUENCE [LARGE SCALE GENOMIC DNA]</scope>
    <source>
        <strain evidence="5">CCUG 49560</strain>
    </source>
</reference>